<reference evidence="1 2" key="1">
    <citation type="journal article" date="2023" name="Insect Mol. Biol.">
        <title>Genome sequencing provides insights into the evolution of gene families encoding plant cell wall-degrading enzymes in longhorned beetles.</title>
        <authorList>
            <person name="Shin N.R."/>
            <person name="Okamura Y."/>
            <person name="Kirsch R."/>
            <person name="Pauchet Y."/>
        </authorList>
    </citation>
    <scope>NUCLEOTIDE SEQUENCE [LARGE SCALE GENOMIC DNA]</scope>
    <source>
        <strain evidence="1">EAD_L_NR</strain>
    </source>
</reference>
<comment type="caution">
    <text evidence="1">The sequence shown here is derived from an EMBL/GenBank/DDBJ whole genome shotgun (WGS) entry which is preliminary data.</text>
</comment>
<dbReference type="Proteomes" id="UP001159042">
    <property type="component" value="Unassembled WGS sequence"/>
</dbReference>
<dbReference type="AlphaFoldDB" id="A0AAV8VK91"/>
<dbReference type="EMBL" id="JANEYG010000064">
    <property type="protein sequence ID" value="KAJ8914777.1"/>
    <property type="molecule type" value="Genomic_DNA"/>
</dbReference>
<protein>
    <submittedName>
        <fullName evidence="1">Uncharacterized protein</fullName>
    </submittedName>
</protein>
<sequence length="112" mass="12434">MKGMFLSGSLECYSSDPTFSFCYNLSSRGLYTEDVKKLRRGIFTCFDSQATLREISSPRTRSVLVQEYGDVLECLARLKQVSGQGSGEPSQGPEPILEISRGRINGALSKWI</sequence>
<proteinExistence type="predicted"/>
<accession>A0AAV8VK91</accession>
<organism evidence="1 2">
    <name type="scientific">Exocentrus adspersus</name>
    <dbReference type="NCBI Taxonomy" id="1586481"/>
    <lineage>
        <taxon>Eukaryota</taxon>
        <taxon>Metazoa</taxon>
        <taxon>Ecdysozoa</taxon>
        <taxon>Arthropoda</taxon>
        <taxon>Hexapoda</taxon>
        <taxon>Insecta</taxon>
        <taxon>Pterygota</taxon>
        <taxon>Neoptera</taxon>
        <taxon>Endopterygota</taxon>
        <taxon>Coleoptera</taxon>
        <taxon>Polyphaga</taxon>
        <taxon>Cucujiformia</taxon>
        <taxon>Chrysomeloidea</taxon>
        <taxon>Cerambycidae</taxon>
        <taxon>Lamiinae</taxon>
        <taxon>Acanthocinini</taxon>
        <taxon>Exocentrus</taxon>
    </lineage>
</organism>
<gene>
    <name evidence="1" type="ORF">NQ315_013280</name>
</gene>
<evidence type="ECO:0000313" key="2">
    <source>
        <dbReference type="Proteomes" id="UP001159042"/>
    </source>
</evidence>
<keyword evidence="2" id="KW-1185">Reference proteome</keyword>
<name>A0AAV8VK91_9CUCU</name>
<evidence type="ECO:0000313" key="1">
    <source>
        <dbReference type="EMBL" id="KAJ8914777.1"/>
    </source>
</evidence>